<evidence type="ECO:0000313" key="2">
    <source>
        <dbReference type="Proteomes" id="UP000481030"/>
    </source>
</evidence>
<accession>A0A6L3V6P5</accession>
<evidence type="ECO:0000313" key="1">
    <source>
        <dbReference type="EMBL" id="KAB2336818.1"/>
    </source>
</evidence>
<name>A0A6L3V6P5_9BACI</name>
<reference evidence="1 2" key="1">
    <citation type="journal article" date="2016" name="Antonie Van Leeuwenhoek">
        <title>Bacillus depressus sp. nov., isolated from soil of a sunflower field.</title>
        <authorList>
            <person name="Wei X."/>
            <person name="Xin D."/>
            <person name="Xin Y."/>
            <person name="Zhang H."/>
            <person name="Wang T."/>
            <person name="Zhang J."/>
        </authorList>
    </citation>
    <scope>NUCLEOTIDE SEQUENCE [LARGE SCALE GENOMIC DNA]</scope>
    <source>
        <strain evidence="1 2">BZ1</strain>
    </source>
</reference>
<sequence>MKTVPVNKLKFKKNLSMIEQYVVKDFLFQWVGRPTEGIDDFLPLDYTEDVFAKLEAKQDKTFLINGDEQFRYVTITEDKQIVIGILDLNKELKHRIISPQVY</sequence>
<dbReference type="OrthoDB" id="2870333at2"/>
<dbReference type="EMBL" id="WBOS01000003">
    <property type="protein sequence ID" value="KAB2336818.1"/>
    <property type="molecule type" value="Genomic_DNA"/>
</dbReference>
<dbReference type="Proteomes" id="UP000481030">
    <property type="component" value="Unassembled WGS sequence"/>
</dbReference>
<comment type="caution">
    <text evidence="1">The sequence shown here is derived from an EMBL/GenBank/DDBJ whole genome shotgun (WGS) entry which is preliminary data.</text>
</comment>
<organism evidence="1 2">
    <name type="scientific">Cytobacillus depressus</name>
    <dbReference type="NCBI Taxonomy" id="1602942"/>
    <lineage>
        <taxon>Bacteria</taxon>
        <taxon>Bacillati</taxon>
        <taxon>Bacillota</taxon>
        <taxon>Bacilli</taxon>
        <taxon>Bacillales</taxon>
        <taxon>Bacillaceae</taxon>
        <taxon>Cytobacillus</taxon>
    </lineage>
</organism>
<proteinExistence type="predicted"/>
<gene>
    <name evidence="1" type="ORF">F7731_10760</name>
</gene>
<keyword evidence="2" id="KW-1185">Reference proteome</keyword>
<dbReference type="AlphaFoldDB" id="A0A6L3V6P5"/>
<protein>
    <submittedName>
        <fullName evidence="1">Uncharacterized protein</fullName>
    </submittedName>
</protein>
<dbReference type="RefSeq" id="WP_151534775.1">
    <property type="nucleotide sequence ID" value="NZ_WBOS01000003.1"/>
</dbReference>